<evidence type="ECO:0000313" key="5">
    <source>
        <dbReference type="EMBL" id="ASR48183.1"/>
    </source>
</evidence>
<keyword evidence="1" id="KW-1277">Toxin-antitoxin system</keyword>
<comment type="similarity">
    <text evidence="4">Belongs to the HepT RNase toxin family.</text>
</comment>
<dbReference type="Proteomes" id="UP000214666">
    <property type="component" value="Chromosome"/>
</dbReference>
<keyword evidence="3" id="KW-0378">Hydrolase</keyword>
<dbReference type="PANTHER" id="PTHR33397:SF5">
    <property type="entry name" value="RNASE YUTE-RELATED"/>
    <property type="match status" value="1"/>
</dbReference>
<evidence type="ECO:0000256" key="3">
    <source>
        <dbReference type="ARBA" id="ARBA00022801"/>
    </source>
</evidence>
<dbReference type="KEGG" id="pkb:B4V02_16500"/>
<evidence type="ECO:0000256" key="2">
    <source>
        <dbReference type="ARBA" id="ARBA00022722"/>
    </source>
</evidence>
<protein>
    <recommendedName>
        <fullName evidence="7">DUF86 domain-containing protein</fullName>
    </recommendedName>
</protein>
<evidence type="ECO:0000256" key="1">
    <source>
        <dbReference type="ARBA" id="ARBA00022649"/>
    </source>
</evidence>
<dbReference type="Gene3D" id="1.20.120.580">
    <property type="entry name" value="bsu32300-like"/>
    <property type="match status" value="1"/>
</dbReference>
<dbReference type="PANTHER" id="PTHR33397">
    <property type="entry name" value="UPF0331 PROTEIN YUTE"/>
    <property type="match status" value="1"/>
</dbReference>
<accession>A0A222WR30</accession>
<dbReference type="OrthoDB" id="2375467at2"/>
<dbReference type="InterPro" id="IPR037038">
    <property type="entry name" value="HepT-like_sf"/>
</dbReference>
<dbReference type="InterPro" id="IPR052379">
    <property type="entry name" value="Type_VII_TA_RNase"/>
</dbReference>
<reference evidence="5 6" key="1">
    <citation type="submission" date="2017-03" db="EMBL/GenBank/DDBJ databases">
        <title>Complete genome sequence of Paenibacillus Kribbensis producing bioflocculants.</title>
        <authorList>
            <person name="Lee H.-G."/>
            <person name="Oh H.-M."/>
        </authorList>
    </citation>
    <scope>NUCLEOTIDE SEQUENCE [LARGE SCALE GENOMIC DNA]</scope>
    <source>
        <strain evidence="5 6">AM49</strain>
    </source>
</reference>
<name>A0A222WR30_9BACL</name>
<dbReference type="EMBL" id="CP020028">
    <property type="protein sequence ID" value="ASR48183.1"/>
    <property type="molecule type" value="Genomic_DNA"/>
</dbReference>
<dbReference type="InterPro" id="IPR008201">
    <property type="entry name" value="HepT-like"/>
</dbReference>
<sequence>MYYVNREQIELRLEAVPDIAAGLRHIAGTWNGDLLQGLVQERCLHLAIETVTDVGSYIIDGFIMRDASSYEDIIGIIHEEGVLDDTVFRSLLELVSLRKPLVQEYFHWDRTSLHPLTPKLPELLEHFVFSVHDYLNKELGPQPEGV</sequence>
<keyword evidence="6" id="KW-1185">Reference proteome</keyword>
<dbReference type="AlphaFoldDB" id="A0A222WR30"/>
<dbReference type="GO" id="GO:0110001">
    <property type="term" value="C:toxin-antitoxin complex"/>
    <property type="evidence" value="ECO:0007669"/>
    <property type="project" value="InterPro"/>
</dbReference>
<dbReference type="GO" id="GO:0016787">
    <property type="term" value="F:hydrolase activity"/>
    <property type="evidence" value="ECO:0007669"/>
    <property type="project" value="UniProtKB-KW"/>
</dbReference>
<evidence type="ECO:0000313" key="6">
    <source>
        <dbReference type="Proteomes" id="UP000214666"/>
    </source>
</evidence>
<dbReference type="STRING" id="172713.GCA_001705305_02065"/>
<gene>
    <name evidence="5" type="ORF">B4V02_16500</name>
</gene>
<organism evidence="5 6">
    <name type="scientific">Paenibacillus kribbensis</name>
    <dbReference type="NCBI Taxonomy" id="172713"/>
    <lineage>
        <taxon>Bacteria</taxon>
        <taxon>Bacillati</taxon>
        <taxon>Bacillota</taxon>
        <taxon>Bacilli</taxon>
        <taxon>Bacillales</taxon>
        <taxon>Paenibacillaceae</taxon>
        <taxon>Paenibacillus</taxon>
    </lineage>
</organism>
<evidence type="ECO:0000256" key="4">
    <source>
        <dbReference type="ARBA" id="ARBA00024207"/>
    </source>
</evidence>
<dbReference type="Pfam" id="PF01934">
    <property type="entry name" value="HepT-like"/>
    <property type="match status" value="1"/>
</dbReference>
<proteinExistence type="inferred from homology"/>
<dbReference type="RefSeq" id="WP_094155616.1">
    <property type="nucleotide sequence ID" value="NZ_CP020028.1"/>
</dbReference>
<keyword evidence="2" id="KW-0540">Nuclease</keyword>
<dbReference type="GO" id="GO:0004540">
    <property type="term" value="F:RNA nuclease activity"/>
    <property type="evidence" value="ECO:0007669"/>
    <property type="project" value="InterPro"/>
</dbReference>
<evidence type="ECO:0008006" key="7">
    <source>
        <dbReference type="Google" id="ProtNLM"/>
    </source>
</evidence>